<feature type="compositionally biased region" description="Polar residues" evidence="5">
    <location>
        <begin position="216"/>
        <end position="226"/>
    </location>
</feature>
<evidence type="ECO:0000256" key="5">
    <source>
        <dbReference type="SAM" id="MobiDB-lite"/>
    </source>
</evidence>
<sequence length="226" mass="25091">MSGQSMLSDQQASTEGYSLDAAFDSGNPEKIKRILEAALLTTQEPLPVTELRKLFDNTVSVKNLSRLLEDLQAHWTNRGVELVQVASGWRFQARTEMQVFLNRLDPPKVPRYSRAVLETLAIIVYHQPVTRGDIEEIRGISVSSSILKTLTARGWIDQVGHRNVAGKPALFATTQHFLNDLGLRSLDELPPLEELGSLIEVDEHSLAIEDDESETKSTASDTEPDA</sequence>
<gene>
    <name evidence="6" type="ORF">SAMN05216302_102213</name>
</gene>
<dbReference type="InterPro" id="IPR005234">
    <property type="entry name" value="ScpB_csome_segregation"/>
</dbReference>
<organism evidence="6 7">
    <name type="scientific">Nitrosomonas aestuarii</name>
    <dbReference type="NCBI Taxonomy" id="52441"/>
    <lineage>
        <taxon>Bacteria</taxon>
        <taxon>Pseudomonadati</taxon>
        <taxon>Pseudomonadota</taxon>
        <taxon>Betaproteobacteria</taxon>
        <taxon>Nitrosomonadales</taxon>
        <taxon>Nitrosomonadaceae</taxon>
        <taxon>Nitrosomonas</taxon>
    </lineage>
</organism>
<dbReference type="Pfam" id="PF04079">
    <property type="entry name" value="SMC_ScpB"/>
    <property type="match status" value="1"/>
</dbReference>
<evidence type="ECO:0000256" key="2">
    <source>
        <dbReference type="ARBA" id="ARBA00022618"/>
    </source>
</evidence>
<proteinExistence type="predicted"/>
<feature type="region of interest" description="Disordered" evidence="5">
    <location>
        <begin position="203"/>
        <end position="226"/>
    </location>
</feature>
<evidence type="ECO:0000256" key="4">
    <source>
        <dbReference type="ARBA" id="ARBA00023306"/>
    </source>
</evidence>
<dbReference type="NCBIfam" id="TIGR00281">
    <property type="entry name" value="SMC-Scp complex subunit ScpB"/>
    <property type="match status" value="1"/>
</dbReference>
<dbReference type="AlphaFoldDB" id="A0A1I4DMH0"/>
<evidence type="ECO:0000256" key="3">
    <source>
        <dbReference type="ARBA" id="ARBA00022829"/>
    </source>
</evidence>
<dbReference type="PANTHER" id="PTHR34298:SF2">
    <property type="entry name" value="SEGREGATION AND CONDENSATION PROTEIN B"/>
    <property type="match status" value="1"/>
</dbReference>
<evidence type="ECO:0000256" key="1">
    <source>
        <dbReference type="ARBA" id="ARBA00022490"/>
    </source>
</evidence>
<dbReference type="EMBL" id="FOSP01000022">
    <property type="protein sequence ID" value="SFK94808.1"/>
    <property type="molecule type" value="Genomic_DNA"/>
</dbReference>
<keyword evidence="3" id="KW-0159">Chromosome partition</keyword>
<dbReference type="InterPro" id="IPR036388">
    <property type="entry name" value="WH-like_DNA-bd_sf"/>
</dbReference>
<dbReference type="InterPro" id="IPR036390">
    <property type="entry name" value="WH_DNA-bd_sf"/>
</dbReference>
<dbReference type="PIRSF" id="PIRSF019345">
    <property type="entry name" value="ScpB"/>
    <property type="match status" value="1"/>
</dbReference>
<keyword evidence="4" id="KW-0131">Cell cycle</keyword>
<name>A0A1I4DMH0_9PROT</name>
<keyword evidence="2" id="KW-0132">Cell division</keyword>
<accession>A0A1I4DMH0</accession>
<dbReference type="GO" id="GO:0051304">
    <property type="term" value="P:chromosome separation"/>
    <property type="evidence" value="ECO:0007669"/>
    <property type="project" value="InterPro"/>
</dbReference>
<keyword evidence="7" id="KW-1185">Reference proteome</keyword>
<dbReference type="Proteomes" id="UP000199533">
    <property type="component" value="Unassembled WGS sequence"/>
</dbReference>
<protein>
    <submittedName>
        <fullName evidence="6">Condensin subunit ScpB</fullName>
    </submittedName>
</protein>
<dbReference type="STRING" id="52441.SAMN05216302_102213"/>
<dbReference type="SUPFAM" id="SSF46785">
    <property type="entry name" value="Winged helix' DNA-binding domain"/>
    <property type="match status" value="2"/>
</dbReference>
<evidence type="ECO:0000313" key="6">
    <source>
        <dbReference type="EMBL" id="SFK94808.1"/>
    </source>
</evidence>
<dbReference type="PANTHER" id="PTHR34298">
    <property type="entry name" value="SEGREGATION AND CONDENSATION PROTEIN B"/>
    <property type="match status" value="1"/>
</dbReference>
<evidence type="ECO:0000313" key="7">
    <source>
        <dbReference type="Proteomes" id="UP000199533"/>
    </source>
</evidence>
<keyword evidence="1" id="KW-0963">Cytoplasm</keyword>
<reference evidence="7" key="1">
    <citation type="submission" date="2016-10" db="EMBL/GenBank/DDBJ databases">
        <authorList>
            <person name="Varghese N."/>
            <person name="Submissions S."/>
        </authorList>
    </citation>
    <scope>NUCLEOTIDE SEQUENCE [LARGE SCALE GENOMIC DNA]</scope>
    <source>
        <strain evidence="7">Nm69</strain>
    </source>
</reference>
<dbReference type="Gene3D" id="1.10.10.10">
    <property type="entry name" value="Winged helix-like DNA-binding domain superfamily/Winged helix DNA-binding domain"/>
    <property type="match status" value="2"/>
</dbReference>
<dbReference type="GO" id="GO:0051301">
    <property type="term" value="P:cell division"/>
    <property type="evidence" value="ECO:0007669"/>
    <property type="project" value="UniProtKB-KW"/>
</dbReference>